<accession>A0A7J7D2N9</accession>
<comment type="pathway">
    <text evidence="1">Protein modification; protein ubiquitination.</text>
</comment>
<keyword evidence="1" id="KW-0833">Ubl conjugation pathway</keyword>
<reference evidence="3 4" key="1">
    <citation type="journal article" date="2020" name="Nat. Commun.">
        <title>Genome of Tripterygium wilfordii and identification of cytochrome P450 involved in triptolide biosynthesis.</title>
        <authorList>
            <person name="Tu L."/>
            <person name="Su P."/>
            <person name="Zhang Z."/>
            <person name="Gao L."/>
            <person name="Wang J."/>
            <person name="Hu T."/>
            <person name="Zhou J."/>
            <person name="Zhang Y."/>
            <person name="Zhao Y."/>
            <person name="Liu Y."/>
            <person name="Song Y."/>
            <person name="Tong Y."/>
            <person name="Lu Y."/>
            <person name="Yang J."/>
            <person name="Xu C."/>
            <person name="Jia M."/>
            <person name="Peters R.J."/>
            <person name="Huang L."/>
            <person name="Gao W."/>
        </authorList>
    </citation>
    <scope>NUCLEOTIDE SEQUENCE [LARGE SCALE GENOMIC DNA]</scope>
    <source>
        <strain evidence="4">cv. XIE 37</strain>
        <tissue evidence="3">Leaf</tissue>
    </source>
</reference>
<dbReference type="EMBL" id="JAAARO010000011">
    <property type="protein sequence ID" value="KAF5740610.1"/>
    <property type="molecule type" value="Genomic_DNA"/>
</dbReference>
<dbReference type="GO" id="GO:0009740">
    <property type="term" value="P:gibberellic acid mediated signaling pathway"/>
    <property type="evidence" value="ECO:0007669"/>
    <property type="project" value="TreeGrafter"/>
</dbReference>
<evidence type="ECO:0000256" key="1">
    <source>
        <dbReference type="RuleBase" id="RU369085"/>
    </source>
</evidence>
<dbReference type="PROSITE" id="PS50181">
    <property type="entry name" value="FBOX"/>
    <property type="match status" value="1"/>
</dbReference>
<organism evidence="3 4">
    <name type="scientific">Tripterygium wilfordii</name>
    <name type="common">Thunder God vine</name>
    <dbReference type="NCBI Taxonomy" id="458696"/>
    <lineage>
        <taxon>Eukaryota</taxon>
        <taxon>Viridiplantae</taxon>
        <taxon>Streptophyta</taxon>
        <taxon>Embryophyta</taxon>
        <taxon>Tracheophyta</taxon>
        <taxon>Spermatophyta</taxon>
        <taxon>Magnoliopsida</taxon>
        <taxon>eudicotyledons</taxon>
        <taxon>Gunneridae</taxon>
        <taxon>Pentapetalae</taxon>
        <taxon>rosids</taxon>
        <taxon>fabids</taxon>
        <taxon>Celastrales</taxon>
        <taxon>Celastraceae</taxon>
        <taxon>Tripterygium</taxon>
    </lineage>
</organism>
<name>A0A7J7D2N9_TRIWF</name>
<dbReference type="Pfam" id="PF12937">
    <property type="entry name" value="F-box-like"/>
    <property type="match status" value="1"/>
</dbReference>
<protein>
    <recommendedName>
        <fullName evidence="1">F-box protein</fullName>
    </recommendedName>
</protein>
<evidence type="ECO:0000259" key="2">
    <source>
        <dbReference type="PROSITE" id="PS50181"/>
    </source>
</evidence>
<evidence type="ECO:0000313" key="4">
    <source>
        <dbReference type="Proteomes" id="UP000593562"/>
    </source>
</evidence>
<dbReference type="InterPro" id="IPR036047">
    <property type="entry name" value="F-box-like_dom_sf"/>
</dbReference>
<dbReference type="GO" id="GO:0019005">
    <property type="term" value="C:SCF ubiquitin ligase complex"/>
    <property type="evidence" value="ECO:0007669"/>
    <property type="project" value="UniProtKB-UniRule"/>
</dbReference>
<dbReference type="PANTHER" id="PTHR12874">
    <property type="entry name" value="F-BOX ONLY PROTEIN 48-RELATED"/>
    <property type="match status" value="1"/>
</dbReference>
<dbReference type="GO" id="GO:0031146">
    <property type="term" value="P:SCF-dependent proteasomal ubiquitin-dependent protein catabolic process"/>
    <property type="evidence" value="ECO:0007669"/>
    <property type="project" value="UniProtKB-UniRule"/>
</dbReference>
<feature type="domain" description="F-box" evidence="2">
    <location>
        <begin position="12"/>
        <end position="59"/>
    </location>
</feature>
<dbReference type="InterPro" id="IPR001810">
    <property type="entry name" value="F-box_dom"/>
</dbReference>
<gene>
    <name evidence="3" type="ORF">HS088_TW11G00686</name>
</gene>
<dbReference type="Proteomes" id="UP000593562">
    <property type="component" value="Unassembled WGS sequence"/>
</dbReference>
<dbReference type="GO" id="GO:0005634">
    <property type="term" value="C:nucleus"/>
    <property type="evidence" value="ECO:0007669"/>
    <property type="project" value="UniProtKB-SubCell"/>
</dbReference>
<comment type="subcellular location">
    <subcellularLocation>
        <location evidence="1">Nucleus</location>
    </subcellularLocation>
</comment>
<keyword evidence="1" id="KW-0539">Nucleus</keyword>
<dbReference type="PANTHER" id="PTHR12874:SF28">
    <property type="entry name" value="F-BOX PROTEIN"/>
    <property type="match status" value="1"/>
</dbReference>
<dbReference type="FunCoup" id="A0A7J7D2N9">
    <property type="interactions" value="3116"/>
</dbReference>
<comment type="caution">
    <text evidence="3">The sequence shown here is derived from an EMBL/GenBank/DDBJ whole genome shotgun (WGS) entry which is preliminary data.</text>
</comment>
<dbReference type="AlphaFoldDB" id="A0A7J7D2N9"/>
<comment type="subunit">
    <text evidence="1">Component of the SCF-type E3 ligase complex.</text>
</comment>
<comment type="function">
    <text evidence="1">Acts as a component of a SCF E3 ubiquitin ligase complexes.</text>
</comment>
<dbReference type="GO" id="GO:0016567">
    <property type="term" value="P:protein ubiquitination"/>
    <property type="evidence" value="ECO:0007669"/>
    <property type="project" value="UniProtKB-UniRule"/>
</dbReference>
<evidence type="ECO:0000313" key="3">
    <source>
        <dbReference type="EMBL" id="KAF5740610.1"/>
    </source>
</evidence>
<dbReference type="CDD" id="cd09917">
    <property type="entry name" value="F-box_SF"/>
    <property type="match status" value="1"/>
</dbReference>
<dbReference type="Gene3D" id="1.20.1280.50">
    <property type="match status" value="1"/>
</dbReference>
<sequence>MANLNEPATISCYSFADFPEDVQLCVLSFLSPAEIANFACTSKQSVLICRSDSKLWYTLCDRRWGSQTQIRNWGNGQISYKLLYKTLDKWENLIGFWRRCGNSPATTTVESPSLIFFEWGPSFLAGSRVSPSRNGTYHVIKSPFLYLGISSEGQIVSFLDSDGCNGEISVNIASYWQFGYLDNNLIPVNVDFMGNSYFTVEENRNLTYSSPESNKNCFKRSSSSSNLRGEEEEAIEVQGGTPGSLPEMSEMYQHLANRTRTGAVRRQRRREKERQATRRRWETEHFVKVVECSPTLARPLQGLWKGFCDDMNLEFYLVAYDDVGGITCRRVRDLSEHLIRSAPVFWTSKPTFIESPFPTEEESLYASRIHQRPLAAVNYSQEQYSFTGNEEVIRIVYINSSYDLVVPGLTDTSPNLRNAEGRIWQYIDGTFGFGFLRDNFVIDLKNIAKDGFLMDAVGQSGD</sequence>
<dbReference type="OrthoDB" id="1924875at2759"/>
<proteinExistence type="predicted"/>
<keyword evidence="4" id="KW-1185">Reference proteome</keyword>
<dbReference type="InParanoid" id="A0A7J7D2N9"/>
<dbReference type="GO" id="GO:0005737">
    <property type="term" value="C:cytoplasm"/>
    <property type="evidence" value="ECO:0007669"/>
    <property type="project" value="TreeGrafter"/>
</dbReference>
<dbReference type="SUPFAM" id="SSF81383">
    <property type="entry name" value="F-box domain"/>
    <property type="match status" value="1"/>
</dbReference>